<keyword evidence="2" id="KW-1185">Reference proteome</keyword>
<accession>A0A409XBD6</accession>
<sequence>FEECVQVLTGKAFPSLVSATLGPVDLSFYTPINPSPGSPSPPPRECPTLTSLTLTFDTILDAQFALHDLFADHGRLRGQPLDSLTIICNNGTYATAFQTGRETKRAVTSNLALQFGNGRRQLTSLELVNVPFKDGVQLLRRWKSTKLRNLTWKNRVADFHWATPSQLGIDGNDPDWLVPLPVVQDLKSLSLSFPPHIDQRPFHSHTSALLSHIRMMSGEPRNVPEHIPDDTLSLELSHLPNELSSLSALPLVTLTMRYTPTSCCVD</sequence>
<dbReference type="AlphaFoldDB" id="A0A409XBD6"/>
<feature type="non-terminal residue" evidence="1">
    <location>
        <position position="1"/>
    </location>
</feature>
<dbReference type="Proteomes" id="UP000284842">
    <property type="component" value="Unassembled WGS sequence"/>
</dbReference>
<evidence type="ECO:0000313" key="1">
    <source>
        <dbReference type="EMBL" id="PPQ88076.1"/>
    </source>
</evidence>
<comment type="caution">
    <text evidence="1">The sequence shown here is derived from an EMBL/GenBank/DDBJ whole genome shotgun (WGS) entry which is preliminary data.</text>
</comment>
<dbReference type="EMBL" id="NHTK01004131">
    <property type="protein sequence ID" value="PPQ88076.1"/>
    <property type="molecule type" value="Genomic_DNA"/>
</dbReference>
<evidence type="ECO:0000313" key="2">
    <source>
        <dbReference type="Proteomes" id="UP000284842"/>
    </source>
</evidence>
<dbReference type="InParanoid" id="A0A409XBD6"/>
<name>A0A409XBD6_9AGAR</name>
<organism evidence="1 2">
    <name type="scientific">Panaeolus cyanescens</name>
    <dbReference type="NCBI Taxonomy" id="181874"/>
    <lineage>
        <taxon>Eukaryota</taxon>
        <taxon>Fungi</taxon>
        <taxon>Dikarya</taxon>
        <taxon>Basidiomycota</taxon>
        <taxon>Agaricomycotina</taxon>
        <taxon>Agaricomycetes</taxon>
        <taxon>Agaricomycetidae</taxon>
        <taxon>Agaricales</taxon>
        <taxon>Agaricineae</taxon>
        <taxon>Galeropsidaceae</taxon>
        <taxon>Panaeolus</taxon>
    </lineage>
</organism>
<proteinExistence type="predicted"/>
<gene>
    <name evidence="1" type="ORF">CVT24_002439</name>
</gene>
<reference evidence="1 2" key="1">
    <citation type="journal article" date="2018" name="Evol. Lett.">
        <title>Horizontal gene cluster transfer increased hallucinogenic mushroom diversity.</title>
        <authorList>
            <person name="Reynolds H.T."/>
            <person name="Vijayakumar V."/>
            <person name="Gluck-Thaler E."/>
            <person name="Korotkin H.B."/>
            <person name="Matheny P.B."/>
            <person name="Slot J.C."/>
        </authorList>
    </citation>
    <scope>NUCLEOTIDE SEQUENCE [LARGE SCALE GENOMIC DNA]</scope>
    <source>
        <strain evidence="1 2">2629</strain>
    </source>
</reference>
<protein>
    <submittedName>
        <fullName evidence="1">Uncharacterized protein</fullName>
    </submittedName>
</protein>